<accession>R7TLL2</accession>
<dbReference type="GO" id="GO:0004383">
    <property type="term" value="F:guanylate cyclase activity"/>
    <property type="evidence" value="ECO:0007669"/>
    <property type="project" value="TreeGrafter"/>
</dbReference>
<dbReference type="Pfam" id="PF00211">
    <property type="entry name" value="Guanylate_cyc"/>
    <property type="match status" value="1"/>
</dbReference>
<dbReference type="EnsemblMetazoa" id="CapteT190738">
    <property type="protein sequence ID" value="CapteP190738"/>
    <property type="gene ID" value="CapteG190738"/>
</dbReference>
<dbReference type="InterPro" id="IPR029787">
    <property type="entry name" value="Nucleotide_cyclase"/>
</dbReference>
<evidence type="ECO:0000256" key="6">
    <source>
        <dbReference type="ARBA" id="ARBA00023239"/>
    </source>
</evidence>
<dbReference type="HOGENOM" id="CLU_1316534_0_0_1"/>
<proteinExistence type="predicted"/>
<dbReference type="GO" id="GO:0007168">
    <property type="term" value="P:receptor guanylyl cyclase signaling pathway"/>
    <property type="evidence" value="ECO:0007669"/>
    <property type="project" value="TreeGrafter"/>
</dbReference>
<organism evidence="9">
    <name type="scientific">Capitella teleta</name>
    <name type="common">Polychaete worm</name>
    <dbReference type="NCBI Taxonomy" id="283909"/>
    <lineage>
        <taxon>Eukaryota</taxon>
        <taxon>Metazoa</taxon>
        <taxon>Spiralia</taxon>
        <taxon>Lophotrochozoa</taxon>
        <taxon>Annelida</taxon>
        <taxon>Polychaeta</taxon>
        <taxon>Sedentaria</taxon>
        <taxon>Scolecida</taxon>
        <taxon>Capitellidae</taxon>
        <taxon>Capitella</taxon>
    </lineage>
</organism>
<dbReference type="PANTHER" id="PTHR11920:SF499">
    <property type="entry name" value="GUANYLATE CYCLASE DOMAIN-CONTAINING PROTEIN"/>
    <property type="match status" value="1"/>
</dbReference>
<dbReference type="GO" id="GO:0035556">
    <property type="term" value="P:intracellular signal transduction"/>
    <property type="evidence" value="ECO:0007669"/>
    <property type="project" value="InterPro"/>
</dbReference>
<dbReference type="GO" id="GO:0004016">
    <property type="term" value="F:adenylate cyclase activity"/>
    <property type="evidence" value="ECO:0007669"/>
    <property type="project" value="TreeGrafter"/>
</dbReference>
<evidence type="ECO:0000313" key="9">
    <source>
        <dbReference type="EMBL" id="ELT91995.1"/>
    </source>
</evidence>
<evidence type="ECO:0000313" key="11">
    <source>
        <dbReference type="Proteomes" id="UP000014760"/>
    </source>
</evidence>
<reference evidence="11" key="1">
    <citation type="submission" date="2012-12" db="EMBL/GenBank/DDBJ databases">
        <authorList>
            <person name="Hellsten U."/>
            <person name="Grimwood J."/>
            <person name="Chapman J.A."/>
            <person name="Shapiro H."/>
            <person name="Aerts A."/>
            <person name="Otillar R.P."/>
            <person name="Terry A.Y."/>
            <person name="Boore J.L."/>
            <person name="Simakov O."/>
            <person name="Marletaz F."/>
            <person name="Cho S.-J."/>
            <person name="Edsinger-Gonzales E."/>
            <person name="Havlak P."/>
            <person name="Kuo D.-H."/>
            <person name="Larsson T."/>
            <person name="Lv J."/>
            <person name="Arendt D."/>
            <person name="Savage R."/>
            <person name="Osoegawa K."/>
            <person name="de Jong P."/>
            <person name="Lindberg D.R."/>
            <person name="Seaver E.C."/>
            <person name="Weisblat D.A."/>
            <person name="Putnam N.H."/>
            <person name="Grigoriev I.V."/>
            <person name="Rokhsar D.S."/>
        </authorList>
    </citation>
    <scope>NUCLEOTIDE SEQUENCE</scope>
    <source>
        <strain evidence="11">I ESC-2004</strain>
    </source>
</reference>
<keyword evidence="2 7" id="KW-0812">Transmembrane</keyword>
<dbReference type="SUPFAM" id="SSF55073">
    <property type="entry name" value="Nucleotide cyclase"/>
    <property type="match status" value="1"/>
</dbReference>
<dbReference type="GO" id="GO:0000166">
    <property type="term" value="F:nucleotide binding"/>
    <property type="evidence" value="ECO:0007669"/>
    <property type="project" value="UniProtKB-KW"/>
</dbReference>
<dbReference type="Proteomes" id="UP000014760">
    <property type="component" value="Unassembled WGS sequence"/>
</dbReference>
<keyword evidence="3" id="KW-0547">Nucleotide-binding</keyword>
<evidence type="ECO:0000256" key="2">
    <source>
        <dbReference type="ARBA" id="ARBA00022692"/>
    </source>
</evidence>
<feature type="transmembrane region" description="Helical" evidence="7">
    <location>
        <begin position="12"/>
        <end position="32"/>
    </location>
</feature>
<reference evidence="10" key="3">
    <citation type="submission" date="2015-06" db="UniProtKB">
        <authorList>
            <consortium name="EnsemblMetazoa"/>
        </authorList>
    </citation>
    <scope>IDENTIFICATION</scope>
</reference>
<evidence type="ECO:0000256" key="1">
    <source>
        <dbReference type="ARBA" id="ARBA00004370"/>
    </source>
</evidence>
<dbReference type="InterPro" id="IPR050401">
    <property type="entry name" value="Cyclic_nucleotide_synthase"/>
</dbReference>
<dbReference type="GO" id="GO:0001653">
    <property type="term" value="F:peptide receptor activity"/>
    <property type="evidence" value="ECO:0007669"/>
    <property type="project" value="TreeGrafter"/>
</dbReference>
<evidence type="ECO:0000313" key="10">
    <source>
        <dbReference type="EnsemblMetazoa" id="CapteP190738"/>
    </source>
</evidence>
<sequence>MAKITESSLTTMVFRIAVISIILVGFIPFLVISAQRSDQTLHAYTVTMEINSRALFREKRHTERLIREMLPTTIAYKMMKNAKIEAEYFESVTVFFSDIVDFVEISMVSSPYDVVAFLNGIYNLIDDRLQWFDVYKVETIGCVYMVVSGLPLRNGSRHASEIARMALDIMAETENLGVLHMPNRKILLRIGAHTEKAFEKDPFVRHKID</sequence>
<evidence type="ECO:0000256" key="5">
    <source>
        <dbReference type="ARBA" id="ARBA00023136"/>
    </source>
</evidence>
<dbReference type="AlphaFoldDB" id="R7TLL2"/>
<dbReference type="EMBL" id="KB310300">
    <property type="protein sequence ID" value="ELT91995.1"/>
    <property type="molecule type" value="Genomic_DNA"/>
</dbReference>
<comment type="subcellular location">
    <subcellularLocation>
        <location evidence="1">Membrane</location>
    </subcellularLocation>
</comment>
<dbReference type="OrthoDB" id="60033at2759"/>
<keyword evidence="11" id="KW-1185">Reference proteome</keyword>
<keyword evidence="6" id="KW-0456">Lyase</keyword>
<protein>
    <recommendedName>
        <fullName evidence="8">Guanylate cyclase domain-containing protein</fullName>
    </recommendedName>
</protein>
<keyword evidence="5 7" id="KW-0472">Membrane</keyword>
<evidence type="ECO:0000256" key="4">
    <source>
        <dbReference type="ARBA" id="ARBA00022989"/>
    </source>
</evidence>
<reference evidence="9 11" key="2">
    <citation type="journal article" date="2013" name="Nature">
        <title>Insights into bilaterian evolution from three spiralian genomes.</title>
        <authorList>
            <person name="Simakov O."/>
            <person name="Marletaz F."/>
            <person name="Cho S.J."/>
            <person name="Edsinger-Gonzales E."/>
            <person name="Havlak P."/>
            <person name="Hellsten U."/>
            <person name="Kuo D.H."/>
            <person name="Larsson T."/>
            <person name="Lv J."/>
            <person name="Arendt D."/>
            <person name="Savage R."/>
            <person name="Osoegawa K."/>
            <person name="de Jong P."/>
            <person name="Grimwood J."/>
            <person name="Chapman J.A."/>
            <person name="Shapiro H."/>
            <person name="Aerts A."/>
            <person name="Otillar R.P."/>
            <person name="Terry A.Y."/>
            <person name="Boore J.L."/>
            <person name="Grigoriev I.V."/>
            <person name="Lindberg D.R."/>
            <person name="Seaver E.C."/>
            <person name="Weisblat D.A."/>
            <person name="Putnam N.H."/>
            <person name="Rokhsar D.S."/>
        </authorList>
    </citation>
    <scope>NUCLEOTIDE SEQUENCE</scope>
    <source>
        <strain evidence="9 11">I ESC-2004</strain>
    </source>
</reference>
<dbReference type="InterPro" id="IPR001054">
    <property type="entry name" value="A/G_cyclase"/>
</dbReference>
<keyword evidence="4 7" id="KW-1133">Transmembrane helix</keyword>
<dbReference type="STRING" id="283909.R7TLL2"/>
<dbReference type="GO" id="GO:0005886">
    <property type="term" value="C:plasma membrane"/>
    <property type="evidence" value="ECO:0007669"/>
    <property type="project" value="TreeGrafter"/>
</dbReference>
<dbReference type="EMBL" id="AMQN01013561">
    <property type="status" value="NOT_ANNOTATED_CDS"/>
    <property type="molecule type" value="Genomic_DNA"/>
</dbReference>
<dbReference type="CDD" id="cd07302">
    <property type="entry name" value="CHD"/>
    <property type="match status" value="1"/>
</dbReference>
<name>R7TLL2_CAPTE</name>
<feature type="domain" description="Guanylate cyclase" evidence="8">
    <location>
        <begin position="93"/>
        <end position="194"/>
    </location>
</feature>
<evidence type="ECO:0000256" key="3">
    <source>
        <dbReference type="ARBA" id="ARBA00022741"/>
    </source>
</evidence>
<dbReference type="PROSITE" id="PS50125">
    <property type="entry name" value="GUANYLATE_CYCLASE_2"/>
    <property type="match status" value="1"/>
</dbReference>
<dbReference type="SMART" id="SM00044">
    <property type="entry name" value="CYCc"/>
    <property type="match status" value="1"/>
</dbReference>
<gene>
    <name evidence="9" type="ORF">CAPTEDRAFT_190738</name>
</gene>
<dbReference type="Gene3D" id="3.30.70.1230">
    <property type="entry name" value="Nucleotide cyclase"/>
    <property type="match status" value="1"/>
</dbReference>
<evidence type="ECO:0000259" key="8">
    <source>
        <dbReference type="PROSITE" id="PS50125"/>
    </source>
</evidence>
<evidence type="ECO:0000256" key="7">
    <source>
        <dbReference type="SAM" id="Phobius"/>
    </source>
</evidence>
<dbReference type="PANTHER" id="PTHR11920">
    <property type="entry name" value="GUANYLYL CYCLASE"/>
    <property type="match status" value="1"/>
</dbReference>